<dbReference type="VEuPathDB" id="FungiDB:A1O9_01119"/>
<protein>
    <recommendedName>
        <fullName evidence="2">F5/8 type C domain-containing protein</fullName>
    </recommendedName>
</protein>
<name>A0A072PUV4_9EURO</name>
<evidence type="ECO:0000256" key="1">
    <source>
        <dbReference type="SAM" id="SignalP"/>
    </source>
</evidence>
<feature type="signal peptide" evidence="1">
    <location>
        <begin position="1"/>
        <end position="23"/>
    </location>
</feature>
<dbReference type="Gene3D" id="3.20.20.80">
    <property type="entry name" value="Glycosidases"/>
    <property type="match status" value="1"/>
</dbReference>
<dbReference type="PROSITE" id="PS50022">
    <property type="entry name" value="FA58C_3"/>
    <property type="match status" value="1"/>
</dbReference>
<dbReference type="Proteomes" id="UP000027920">
    <property type="component" value="Unassembled WGS sequence"/>
</dbReference>
<dbReference type="Pfam" id="PF00754">
    <property type="entry name" value="F5_F8_type_C"/>
    <property type="match status" value="1"/>
</dbReference>
<dbReference type="Gene3D" id="2.60.120.260">
    <property type="entry name" value="Galactose-binding domain-like"/>
    <property type="match status" value="1"/>
</dbReference>
<gene>
    <name evidence="3" type="ORF">A1O9_01119</name>
</gene>
<evidence type="ECO:0000259" key="2">
    <source>
        <dbReference type="PROSITE" id="PS50022"/>
    </source>
</evidence>
<dbReference type="GeneID" id="25276067"/>
<dbReference type="SUPFAM" id="SSF49785">
    <property type="entry name" value="Galactose-binding domain-like"/>
    <property type="match status" value="1"/>
</dbReference>
<dbReference type="RefSeq" id="XP_013265733.1">
    <property type="nucleotide sequence ID" value="XM_013410279.1"/>
</dbReference>
<accession>A0A072PUV4</accession>
<feature type="chain" id="PRO_5001681866" description="F5/8 type C domain-containing protein" evidence="1">
    <location>
        <begin position="24"/>
        <end position="770"/>
    </location>
</feature>
<reference evidence="3 4" key="1">
    <citation type="submission" date="2013-03" db="EMBL/GenBank/DDBJ databases">
        <title>The Genome Sequence of Exophiala aquamarina CBS 119918.</title>
        <authorList>
            <consortium name="The Broad Institute Genomics Platform"/>
            <person name="Cuomo C."/>
            <person name="de Hoog S."/>
            <person name="Gorbushina A."/>
            <person name="Walker B."/>
            <person name="Young S.K."/>
            <person name="Zeng Q."/>
            <person name="Gargeya S."/>
            <person name="Fitzgerald M."/>
            <person name="Haas B."/>
            <person name="Abouelleil A."/>
            <person name="Allen A.W."/>
            <person name="Alvarado L."/>
            <person name="Arachchi H.M."/>
            <person name="Berlin A.M."/>
            <person name="Chapman S.B."/>
            <person name="Gainer-Dewar J."/>
            <person name="Goldberg J."/>
            <person name="Griggs A."/>
            <person name="Gujja S."/>
            <person name="Hansen M."/>
            <person name="Howarth C."/>
            <person name="Imamovic A."/>
            <person name="Ireland A."/>
            <person name="Larimer J."/>
            <person name="McCowan C."/>
            <person name="Murphy C."/>
            <person name="Pearson M."/>
            <person name="Poon T.W."/>
            <person name="Priest M."/>
            <person name="Roberts A."/>
            <person name="Saif S."/>
            <person name="Shea T."/>
            <person name="Sisk P."/>
            <person name="Sykes S."/>
            <person name="Wortman J."/>
            <person name="Nusbaum C."/>
            <person name="Birren B."/>
        </authorList>
    </citation>
    <scope>NUCLEOTIDE SEQUENCE [LARGE SCALE GENOMIC DNA]</scope>
    <source>
        <strain evidence="3 4">CBS 119918</strain>
    </source>
</reference>
<dbReference type="InterPro" id="IPR008979">
    <property type="entry name" value="Galactose-bd-like_sf"/>
</dbReference>
<dbReference type="OrthoDB" id="3447004at2759"/>
<organism evidence="3 4">
    <name type="scientific">Exophiala aquamarina CBS 119918</name>
    <dbReference type="NCBI Taxonomy" id="1182545"/>
    <lineage>
        <taxon>Eukaryota</taxon>
        <taxon>Fungi</taxon>
        <taxon>Dikarya</taxon>
        <taxon>Ascomycota</taxon>
        <taxon>Pezizomycotina</taxon>
        <taxon>Eurotiomycetes</taxon>
        <taxon>Chaetothyriomycetidae</taxon>
        <taxon>Chaetothyriales</taxon>
        <taxon>Herpotrichiellaceae</taxon>
        <taxon>Exophiala</taxon>
    </lineage>
</organism>
<evidence type="ECO:0000313" key="3">
    <source>
        <dbReference type="EMBL" id="KEF63143.1"/>
    </source>
</evidence>
<dbReference type="InterPro" id="IPR000421">
    <property type="entry name" value="FA58C"/>
</dbReference>
<dbReference type="HOGENOM" id="CLU_020593_0_0_1"/>
<proteinExistence type="predicted"/>
<dbReference type="AlphaFoldDB" id="A0A072PUV4"/>
<sequence>MTNLKGLLASALVATSVFPSTLALPVQETDLERRSGTSSEQITYVLPIWEGALASHSQNDDLAVLNDMKSRLGTGGQYTKLGWSFSSWALSRDSQGASSDYQFDPTNLNYMLGLAKTAGLPALVHMNNGRWADCCTPNSSGGWGNLLLDYIAAQPDTQVLDTAGQGQYAHNGGNNYFTLSRLNTVYRSYKKRNVQASASVIATWAAANPSLFAGVSLDSETFIPNASTDFNPLAIEEWRQWLQNTGIYGPNGAFFGTGRLPAFTSISTFNAQMGTNFASFSAIQPPTAVTPGNPFYEEWARWRVLLVAHHVSDETLWIAQAGIDRTAIYGHQTPRLDDYQHADSIDTFTAANGGGGVTNYGWNPSDFGEINNAMRGVSKNNWGNFELNPLTNDATTSYNTMVTMYNDGIKIVCPNSWENETTKDQYALFGSPNYGDTFGNAVARFLSDYGSRQRNTQPPATNPGTKVYDLYDQFSSATKSGPDNRLVATGSVGNAVRKSIFSHVSGTLTYTVSLPSVSSSQRLNFWTSLGVQDGAGANGGEAVFQATINGANLFGRGLHLNKNYWSWKRWVPMMVDVTPWAGQQVTLTLTTTGSDTYGWTMWGSPAIYQSSSTNNNLALGKTVTVSSQDGMNSGWNPTYLADGNVDGGTNGRNGWSSVSHSSATETEWAQVDIGATQAVGKVVLFPRSDLIDFEGSGFPSNFIIQGSTDGATFTTLLTAVDYSASPAGYGEVFTFPSAQARYVRVTASRLGGVGNESGFRFQMTEMEVYA</sequence>
<feature type="domain" description="F5/8 type C" evidence="2">
    <location>
        <begin position="612"/>
        <end position="770"/>
    </location>
</feature>
<dbReference type="EMBL" id="AMGV01000001">
    <property type="protein sequence ID" value="KEF63143.1"/>
    <property type="molecule type" value="Genomic_DNA"/>
</dbReference>
<keyword evidence="4" id="KW-1185">Reference proteome</keyword>
<comment type="caution">
    <text evidence="3">The sequence shown here is derived from an EMBL/GenBank/DDBJ whole genome shotgun (WGS) entry which is preliminary data.</text>
</comment>
<evidence type="ECO:0000313" key="4">
    <source>
        <dbReference type="Proteomes" id="UP000027920"/>
    </source>
</evidence>
<keyword evidence="1" id="KW-0732">Signal</keyword>